<sequence length="143" mass="16341">MSESGTIEAFGMEEFPKMPKNYIGFHVLPTVITLKLDDSSTITLRNSSNYLVLYKIKCTSNNRISIMDCAGILRPKHETVILVYRHHCEIDATDRFLIIYTLVGMQWNAKDANALLCWQRAKAQQIPTKSIIRIAKLKRPKVS</sequence>
<dbReference type="Pfam" id="PF00635">
    <property type="entry name" value="Motile_Sperm"/>
    <property type="match status" value="1"/>
</dbReference>
<organism evidence="3 4">
    <name type="scientific">Acanthocheilonema viteae</name>
    <name type="common">Filarial nematode worm</name>
    <name type="synonym">Dipetalonema viteae</name>
    <dbReference type="NCBI Taxonomy" id="6277"/>
    <lineage>
        <taxon>Eukaryota</taxon>
        <taxon>Metazoa</taxon>
        <taxon>Ecdysozoa</taxon>
        <taxon>Nematoda</taxon>
        <taxon>Chromadorea</taxon>
        <taxon>Rhabditida</taxon>
        <taxon>Spirurina</taxon>
        <taxon>Spiruromorpha</taxon>
        <taxon>Filarioidea</taxon>
        <taxon>Onchocercidae</taxon>
        <taxon>Acanthocheilonema</taxon>
    </lineage>
</organism>
<keyword evidence="4" id="KW-1185">Reference proteome</keyword>
<reference evidence="3 4" key="1">
    <citation type="submission" date="2018-08" db="EMBL/GenBank/DDBJ databases">
        <authorList>
            <person name="Laetsch R D."/>
            <person name="Stevens L."/>
            <person name="Kumar S."/>
            <person name="Blaxter L. M."/>
        </authorList>
    </citation>
    <scope>NUCLEOTIDE SEQUENCE [LARGE SCALE GENOMIC DNA]</scope>
</reference>
<dbReference type="InterPro" id="IPR008962">
    <property type="entry name" value="PapD-like_sf"/>
</dbReference>
<dbReference type="EMBL" id="UPTC01000111">
    <property type="protein sequence ID" value="VBB26504.1"/>
    <property type="molecule type" value="Genomic_DNA"/>
</dbReference>
<keyword evidence="1" id="KW-0963">Cytoplasm</keyword>
<evidence type="ECO:0000259" key="2">
    <source>
        <dbReference type="PROSITE" id="PS50202"/>
    </source>
</evidence>
<feature type="domain" description="MSP" evidence="2">
    <location>
        <begin position="14"/>
        <end position="136"/>
    </location>
</feature>
<name>A0A498RZZ5_ACAVI</name>
<dbReference type="SUPFAM" id="SSF49354">
    <property type="entry name" value="PapD-like"/>
    <property type="match status" value="1"/>
</dbReference>
<dbReference type="AlphaFoldDB" id="A0A498RZZ5"/>
<proteinExistence type="predicted"/>
<dbReference type="OrthoDB" id="5823520at2759"/>
<dbReference type="Proteomes" id="UP000276991">
    <property type="component" value="Unassembled WGS sequence"/>
</dbReference>
<keyword evidence="1" id="KW-0206">Cytoskeleton</keyword>
<gene>
    <name evidence="3" type="ORF">NAV_LOCUS1334</name>
</gene>
<dbReference type="PROSITE" id="PS50202">
    <property type="entry name" value="MSP"/>
    <property type="match status" value="1"/>
</dbReference>
<dbReference type="Gene3D" id="2.60.40.10">
    <property type="entry name" value="Immunoglobulins"/>
    <property type="match status" value="1"/>
</dbReference>
<evidence type="ECO:0000313" key="4">
    <source>
        <dbReference type="Proteomes" id="UP000276991"/>
    </source>
</evidence>
<evidence type="ECO:0000256" key="1">
    <source>
        <dbReference type="RuleBase" id="RU003425"/>
    </source>
</evidence>
<dbReference type="InterPro" id="IPR013783">
    <property type="entry name" value="Ig-like_fold"/>
</dbReference>
<accession>A0A498RZZ5</accession>
<evidence type="ECO:0000313" key="3">
    <source>
        <dbReference type="EMBL" id="VBB26504.1"/>
    </source>
</evidence>
<protein>
    <recommendedName>
        <fullName evidence="1">Major sperm protein</fullName>
    </recommendedName>
</protein>
<dbReference type="InterPro" id="IPR000535">
    <property type="entry name" value="MSP_dom"/>
</dbReference>
<comment type="function">
    <text evidence="1">Central component in molecular interactions underlying sperm crawling. Forms an extensive filament system that extends from sperm villipoda, along the leading edge of the pseudopod.</text>
</comment>